<dbReference type="HAMAP" id="MF_01086">
    <property type="entry name" value="UPF0284"/>
    <property type="match status" value="1"/>
</dbReference>
<keyword evidence="2" id="KW-0808">Transferase</keyword>
<dbReference type="eggNOG" id="COG2038">
    <property type="taxonomic scope" value="Bacteria"/>
</dbReference>
<dbReference type="Gene3D" id="3.40.50.10210">
    <property type="match status" value="1"/>
</dbReference>
<dbReference type="GO" id="GO:0008939">
    <property type="term" value="F:nicotinate-nucleotide-dimethylbenzimidazole phosphoribosyltransferase activity"/>
    <property type="evidence" value="ECO:0007669"/>
    <property type="project" value="InterPro"/>
</dbReference>
<dbReference type="RefSeq" id="WP_012194990.1">
    <property type="nucleotide sequence ID" value="NC_009976.1"/>
</dbReference>
<dbReference type="Pfam" id="PF02277">
    <property type="entry name" value="DBI_PRT"/>
    <property type="match status" value="1"/>
</dbReference>
<dbReference type="KEGG" id="pmj:P9211_04361"/>
<gene>
    <name evidence="2" type="primary">cobT</name>
    <name evidence="2" type="ordered locus">P9211_04361</name>
</gene>
<name>A9BE57_PROM4</name>
<sequence>MGANLECINLVKSFSYSSLPFGCKAFGVGITPMKVDNWLKSWNCSIRDIDFLLVLAGSLTAEVEGISAAGATIDSRRYTAVADAELLIKGPSCSRTWPLPPLPAGVSPALISHVASKLLALKPRVLTAGLLETPCLPHIAIDSLSYGPAKCLSTGKAMDLNRVEDLWEKGIVMGRRLCHPLLLAECVPGGTTTALAVLTGLGMSVGDLVSGSNRVPPMRLKNNLVAKGLASSDIGPKSHPKKLLAAVGDPFQAVGAGLLLGAREAGVPVLLGGGSQMVAVLGIALSTIDSTHRSDFVREIAIGTTAWLAEEVIVQPQKQSSFTSLIKTFADFFNVDLLGLSSGLRFHNSSKKVLRDYELGFIKEGVGAGALALLAQINGISCQTLLEECEIAVDQLNNIG</sequence>
<dbReference type="CDD" id="cd02439">
    <property type="entry name" value="DMB-PRT_CobT"/>
    <property type="match status" value="1"/>
</dbReference>
<dbReference type="InterPro" id="IPR002805">
    <property type="entry name" value="Nict_dMeBzImd_PRibTrfase_arc"/>
</dbReference>
<proteinExistence type="inferred from homology"/>
<dbReference type="NCBIfam" id="TIGR00303">
    <property type="entry name" value="nicotinate mononucleotide-dependent phosphoribosyltransferase CobT"/>
    <property type="match status" value="1"/>
</dbReference>
<dbReference type="PANTHER" id="PTHR38811:SF1">
    <property type="entry name" value="UPF0284 PROTEIN SLL1500"/>
    <property type="match status" value="1"/>
</dbReference>
<dbReference type="Proteomes" id="UP000000788">
    <property type="component" value="Chromosome"/>
</dbReference>
<dbReference type="EMBL" id="CP000878">
    <property type="protein sequence ID" value="ABX08367.1"/>
    <property type="molecule type" value="Genomic_DNA"/>
</dbReference>
<dbReference type="PANTHER" id="PTHR38811">
    <property type="match status" value="1"/>
</dbReference>
<dbReference type="InterPro" id="IPR003200">
    <property type="entry name" value="Nict_dMeBzImd_PRibTrfase"/>
</dbReference>
<reference evidence="2 3" key="1">
    <citation type="journal article" date="2007" name="PLoS Genet.">
        <title>Patterns and implications of gene gain and loss in the evolution of Prochlorococcus.</title>
        <authorList>
            <person name="Kettler G.C."/>
            <person name="Martiny A.C."/>
            <person name="Huang K."/>
            <person name="Zucker J."/>
            <person name="Coleman M.L."/>
            <person name="Rodrigue S."/>
            <person name="Chen F."/>
            <person name="Lapidus A."/>
            <person name="Ferriera S."/>
            <person name="Johnson J."/>
            <person name="Steglich C."/>
            <person name="Church G.M."/>
            <person name="Richardson P."/>
            <person name="Chisholm S.W."/>
        </authorList>
    </citation>
    <scope>NUCLEOTIDE SEQUENCE [LARGE SCALE GENOMIC DNA]</scope>
    <source>
        <strain evidence="3">MIT 9211</strain>
    </source>
</reference>
<protein>
    <recommendedName>
        <fullName evidence="1">UPF0284 protein P9211_04361</fullName>
    </recommendedName>
</protein>
<keyword evidence="2" id="KW-0328">Glycosyltransferase</keyword>
<comment type="similarity">
    <text evidence="1">Belongs to the UPF0284 family.</text>
</comment>
<dbReference type="SUPFAM" id="SSF52733">
    <property type="entry name" value="Nicotinate mononucleotide:5,6-dimethylbenzimidazole phosphoribosyltransferase (CobT)"/>
    <property type="match status" value="1"/>
</dbReference>
<dbReference type="InterPro" id="IPR036087">
    <property type="entry name" value="Nict_dMeBzImd_PRibTrfase_sf"/>
</dbReference>
<accession>A9BE57</accession>
<evidence type="ECO:0000313" key="2">
    <source>
        <dbReference type="EMBL" id="ABX08367.1"/>
    </source>
</evidence>
<organism evidence="2 3">
    <name type="scientific">Prochlorococcus marinus (strain MIT 9211)</name>
    <dbReference type="NCBI Taxonomy" id="93059"/>
    <lineage>
        <taxon>Bacteria</taxon>
        <taxon>Bacillati</taxon>
        <taxon>Cyanobacteriota</taxon>
        <taxon>Cyanophyceae</taxon>
        <taxon>Synechococcales</taxon>
        <taxon>Prochlorococcaceae</taxon>
        <taxon>Prochlorococcus</taxon>
    </lineage>
</organism>
<evidence type="ECO:0000256" key="1">
    <source>
        <dbReference type="HAMAP-Rule" id="MF_01086"/>
    </source>
</evidence>
<evidence type="ECO:0000313" key="3">
    <source>
        <dbReference type="Proteomes" id="UP000000788"/>
    </source>
</evidence>
<dbReference type="AlphaFoldDB" id="A9BE57"/>
<dbReference type="STRING" id="93059.P9211_04361"/>
<keyword evidence="3" id="KW-1185">Reference proteome</keyword>
<dbReference type="NCBIfam" id="NF003369">
    <property type="entry name" value="PRK04447.1-2"/>
    <property type="match status" value="1"/>
</dbReference>
<dbReference type="HOGENOM" id="CLU_053134_1_0_3"/>